<dbReference type="AlphaFoldDB" id="A0A6G0ZK86"/>
<evidence type="ECO:0000256" key="1">
    <source>
        <dbReference type="SAM" id="Phobius"/>
    </source>
</evidence>
<dbReference type="Proteomes" id="UP000478052">
    <property type="component" value="Unassembled WGS sequence"/>
</dbReference>
<dbReference type="GO" id="GO:0003964">
    <property type="term" value="F:RNA-directed DNA polymerase activity"/>
    <property type="evidence" value="ECO:0007669"/>
    <property type="project" value="UniProtKB-KW"/>
</dbReference>
<keyword evidence="2" id="KW-0808">Transferase</keyword>
<keyword evidence="1" id="KW-0812">Transmembrane</keyword>
<accession>A0A6G0ZK86</accession>
<organism evidence="2 3">
    <name type="scientific">Aphis craccivora</name>
    <name type="common">Cowpea aphid</name>
    <dbReference type="NCBI Taxonomy" id="307492"/>
    <lineage>
        <taxon>Eukaryota</taxon>
        <taxon>Metazoa</taxon>
        <taxon>Ecdysozoa</taxon>
        <taxon>Arthropoda</taxon>
        <taxon>Hexapoda</taxon>
        <taxon>Insecta</taxon>
        <taxon>Pterygota</taxon>
        <taxon>Neoptera</taxon>
        <taxon>Paraneoptera</taxon>
        <taxon>Hemiptera</taxon>
        <taxon>Sternorrhyncha</taxon>
        <taxon>Aphidomorpha</taxon>
        <taxon>Aphidoidea</taxon>
        <taxon>Aphididae</taxon>
        <taxon>Aphidini</taxon>
        <taxon>Aphis</taxon>
        <taxon>Aphis</taxon>
    </lineage>
</organism>
<keyword evidence="3" id="KW-1185">Reference proteome</keyword>
<gene>
    <name evidence="2" type="ORF">FWK35_00006821</name>
</gene>
<name>A0A6G0ZK86_APHCR</name>
<protein>
    <submittedName>
        <fullName evidence="2">Reverse transcriptase domain-containing protein</fullName>
    </submittedName>
</protein>
<dbReference type="OrthoDB" id="6624020at2759"/>
<sequence>MKGNRIEIKEKIKFLGLELHRVLNLGSSGQRKRKLLSTVVVSKLLYASPIWAKALVFNRNVVILCIIGRMILAHFLE</sequence>
<keyword evidence="2" id="KW-0548">Nucleotidyltransferase</keyword>
<reference evidence="2 3" key="1">
    <citation type="submission" date="2019-08" db="EMBL/GenBank/DDBJ databases">
        <title>Whole genome of Aphis craccivora.</title>
        <authorList>
            <person name="Voronova N.V."/>
            <person name="Shulinski R.S."/>
            <person name="Bandarenka Y.V."/>
            <person name="Zhorov D.G."/>
            <person name="Warner D."/>
        </authorList>
    </citation>
    <scope>NUCLEOTIDE SEQUENCE [LARGE SCALE GENOMIC DNA]</scope>
    <source>
        <strain evidence="2">180601</strain>
        <tissue evidence="2">Whole Body</tissue>
    </source>
</reference>
<comment type="caution">
    <text evidence="2">The sequence shown here is derived from an EMBL/GenBank/DDBJ whole genome shotgun (WGS) entry which is preliminary data.</text>
</comment>
<dbReference type="EMBL" id="VUJU01000314">
    <property type="protein sequence ID" value="KAF0771292.1"/>
    <property type="molecule type" value="Genomic_DNA"/>
</dbReference>
<evidence type="ECO:0000313" key="3">
    <source>
        <dbReference type="Proteomes" id="UP000478052"/>
    </source>
</evidence>
<keyword evidence="1" id="KW-0472">Membrane</keyword>
<proteinExistence type="predicted"/>
<evidence type="ECO:0000313" key="2">
    <source>
        <dbReference type="EMBL" id="KAF0771292.1"/>
    </source>
</evidence>
<keyword evidence="2" id="KW-0695">RNA-directed DNA polymerase</keyword>
<feature type="transmembrane region" description="Helical" evidence="1">
    <location>
        <begin position="57"/>
        <end position="76"/>
    </location>
</feature>
<keyword evidence="1" id="KW-1133">Transmembrane helix</keyword>